<reference evidence="1" key="1">
    <citation type="submission" date="2020-04" db="EMBL/GenBank/DDBJ databases">
        <authorList>
            <person name="Zhang T."/>
        </authorList>
    </citation>
    <scope>NUCLEOTIDE SEQUENCE</scope>
    <source>
        <strain evidence="1">HKST-UBA11</strain>
    </source>
</reference>
<proteinExistence type="predicted"/>
<name>A0A955RK50_9BACT</name>
<evidence type="ECO:0000313" key="2">
    <source>
        <dbReference type="Proteomes" id="UP000754563"/>
    </source>
</evidence>
<dbReference type="SUPFAM" id="SSF51161">
    <property type="entry name" value="Trimeric LpxA-like enzymes"/>
    <property type="match status" value="1"/>
</dbReference>
<dbReference type="Gene3D" id="2.160.10.10">
    <property type="entry name" value="Hexapeptide repeat proteins"/>
    <property type="match status" value="1"/>
</dbReference>
<reference evidence="1" key="2">
    <citation type="journal article" date="2021" name="Microbiome">
        <title>Successional dynamics and alternative stable states in a saline activated sludge microbial community over 9 years.</title>
        <authorList>
            <person name="Wang Y."/>
            <person name="Ye J."/>
            <person name="Ju F."/>
            <person name="Liu L."/>
            <person name="Boyd J.A."/>
            <person name="Deng Y."/>
            <person name="Parks D.H."/>
            <person name="Jiang X."/>
            <person name="Yin X."/>
            <person name="Woodcroft B.J."/>
            <person name="Tyson G.W."/>
            <person name="Hugenholtz P."/>
            <person name="Polz M.F."/>
            <person name="Zhang T."/>
        </authorList>
    </citation>
    <scope>NUCLEOTIDE SEQUENCE</scope>
    <source>
        <strain evidence="1">HKST-UBA11</strain>
    </source>
</reference>
<dbReference type="InterPro" id="IPR051159">
    <property type="entry name" value="Hexapeptide_acetyltransf"/>
</dbReference>
<sequence>MISEFIRRLTQHTLGGFIFDVPGLTQIKTAILRIFFDIGKGTYVSYRSLFVAPHNNSKSLIKIGNNVAIEHDCEIDYSGGLIVGNNVWISEGVMISTHNHKVITKESKKHQGTDYSLLTIEDEAWIGARVIILGSVSRIGKGAVIGAGSIVTKDVEDWQVVAGNPARFIRERTQ</sequence>
<dbReference type="PANTHER" id="PTHR23416">
    <property type="entry name" value="SIALIC ACID SYNTHASE-RELATED"/>
    <property type="match status" value="1"/>
</dbReference>
<dbReference type="AlphaFoldDB" id="A0A955RK50"/>
<dbReference type="GO" id="GO:0016746">
    <property type="term" value="F:acyltransferase activity"/>
    <property type="evidence" value="ECO:0007669"/>
    <property type="project" value="UniProtKB-KW"/>
</dbReference>
<dbReference type="Proteomes" id="UP000754563">
    <property type="component" value="Unassembled WGS sequence"/>
</dbReference>
<dbReference type="CDD" id="cd04647">
    <property type="entry name" value="LbH_MAT_like"/>
    <property type="match status" value="1"/>
</dbReference>
<protein>
    <submittedName>
        <fullName evidence="1">Acyltransferase</fullName>
    </submittedName>
</protein>
<organism evidence="1 2">
    <name type="scientific">Candidatus Dojkabacteria bacterium</name>
    <dbReference type="NCBI Taxonomy" id="2099670"/>
    <lineage>
        <taxon>Bacteria</taxon>
        <taxon>Candidatus Dojkabacteria</taxon>
    </lineage>
</organism>
<dbReference type="InterPro" id="IPR011004">
    <property type="entry name" value="Trimer_LpxA-like_sf"/>
</dbReference>
<comment type="caution">
    <text evidence="1">The sequence shown here is derived from an EMBL/GenBank/DDBJ whole genome shotgun (WGS) entry which is preliminary data.</text>
</comment>
<accession>A0A955RK50</accession>
<keyword evidence="1" id="KW-0012">Acyltransferase</keyword>
<gene>
    <name evidence="1" type="ORF">KC717_02110</name>
</gene>
<keyword evidence="1" id="KW-0808">Transferase</keyword>
<evidence type="ECO:0000313" key="1">
    <source>
        <dbReference type="EMBL" id="MCA9385421.1"/>
    </source>
</evidence>
<dbReference type="EMBL" id="JAGQLH010000019">
    <property type="protein sequence ID" value="MCA9385421.1"/>
    <property type="molecule type" value="Genomic_DNA"/>
</dbReference>